<sequence length="356" mass="40385">MEAVTPHATVLHVVSNPSSLVNENIQYSLRVLTDTFVKTIICFIGVGTNIINIIVFTQIGLRDSVTVAFFGLAFADFGFVFFTLIYQVLESLDLFVGLQPEISLKHLSYFVNYIAFIFVDISILITLFTSLQKCACVAIPFLFKKIFTYHLSKVVVSTMYVIVILYYIPLLVTSVLVPRFDRTTNRTRYMLPSDRLRDRVLDVFEIVNRVLLPFASIVLLTVSLLIMNRKLVEASRIRQAMTNKTNSAPKRGNTVHENSYLSSNELKVIKAVVMLSAIFVACNLPDMVSFLTSLVIPDFGNSGKFNNSYRLVRAVQNVLAVINSTATIFVYVKYNTKYRARFLILLARFWCQADRN</sequence>
<comment type="caution">
    <text evidence="7">The sequence shown here is derived from an EMBL/GenBank/DDBJ whole genome shotgun (WGS) entry which is preliminary data.</text>
</comment>
<comment type="subcellular location">
    <subcellularLocation>
        <location evidence="1">Membrane</location>
    </subcellularLocation>
</comment>
<dbReference type="Proteomes" id="UP000678393">
    <property type="component" value="Unassembled WGS sequence"/>
</dbReference>
<accession>A0A8S3YPP3</accession>
<dbReference type="PANTHER" id="PTHR46641:SF18">
    <property type="entry name" value="G-PROTEIN COUPLED RECEPTORS FAMILY 1 PROFILE DOMAIN-CONTAINING PROTEIN"/>
    <property type="match status" value="1"/>
</dbReference>
<dbReference type="InterPro" id="IPR052954">
    <property type="entry name" value="GPCR-Ligand_Int"/>
</dbReference>
<evidence type="ECO:0000256" key="5">
    <source>
        <dbReference type="SAM" id="Phobius"/>
    </source>
</evidence>
<name>A0A8S3YPP3_9EUPU</name>
<feature type="transmembrane region" description="Helical" evidence="5">
    <location>
        <begin position="67"/>
        <end position="89"/>
    </location>
</feature>
<dbReference type="GO" id="GO:0016020">
    <property type="term" value="C:membrane"/>
    <property type="evidence" value="ECO:0007669"/>
    <property type="project" value="UniProtKB-SubCell"/>
</dbReference>
<proteinExistence type="predicted"/>
<feature type="transmembrane region" description="Helical" evidence="5">
    <location>
        <begin position="109"/>
        <end position="142"/>
    </location>
</feature>
<keyword evidence="2 5" id="KW-0812">Transmembrane</keyword>
<evidence type="ECO:0000313" key="8">
    <source>
        <dbReference type="Proteomes" id="UP000678393"/>
    </source>
</evidence>
<feature type="transmembrane region" description="Helical" evidence="5">
    <location>
        <begin position="271"/>
        <end position="294"/>
    </location>
</feature>
<dbReference type="EMBL" id="CAJHNH020000664">
    <property type="protein sequence ID" value="CAG5119157.1"/>
    <property type="molecule type" value="Genomic_DNA"/>
</dbReference>
<organism evidence="7 8">
    <name type="scientific">Candidula unifasciata</name>
    <dbReference type="NCBI Taxonomy" id="100452"/>
    <lineage>
        <taxon>Eukaryota</taxon>
        <taxon>Metazoa</taxon>
        <taxon>Spiralia</taxon>
        <taxon>Lophotrochozoa</taxon>
        <taxon>Mollusca</taxon>
        <taxon>Gastropoda</taxon>
        <taxon>Heterobranchia</taxon>
        <taxon>Euthyneura</taxon>
        <taxon>Panpulmonata</taxon>
        <taxon>Eupulmonata</taxon>
        <taxon>Stylommatophora</taxon>
        <taxon>Helicina</taxon>
        <taxon>Helicoidea</taxon>
        <taxon>Geomitridae</taxon>
        <taxon>Candidula</taxon>
    </lineage>
</organism>
<evidence type="ECO:0000256" key="4">
    <source>
        <dbReference type="ARBA" id="ARBA00023136"/>
    </source>
</evidence>
<feature type="transmembrane region" description="Helical" evidence="5">
    <location>
        <begin position="36"/>
        <end position="55"/>
    </location>
</feature>
<keyword evidence="4 5" id="KW-0472">Membrane</keyword>
<evidence type="ECO:0000256" key="2">
    <source>
        <dbReference type="ARBA" id="ARBA00022692"/>
    </source>
</evidence>
<protein>
    <recommendedName>
        <fullName evidence="6">G-protein coupled receptors family 1 profile domain-containing protein</fullName>
    </recommendedName>
</protein>
<dbReference type="PANTHER" id="PTHR46641">
    <property type="entry name" value="FMRFAMIDE RECEPTOR-RELATED"/>
    <property type="match status" value="1"/>
</dbReference>
<evidence type="ECO:0000313" key="7">
    <source>
        <dbReference type="EMBL" id="CAG5119157.1"/>
    </source>
</evidence>
<dbReference type="AlphaFoldDB" id="A0A8S3YPP3"/>
<evidence type="ECO:0000256" key="1">
    <source>
        <dbReference type="ARBA" id="ARBA00004370"/>
    </source>
</evidence>
<keyword evidence="8" id="KW-1185">Reference proteome</keyword>
<dbReference type="SUPFAM" id="SSF81321">
    <property type="entry name" value="Family A G protein-coupled receptor-like"/>
    <property type="match status" value="1"/>
</dbReference>
<dbReference type="Gene3D" id="1.20.1070.10">
    <property type="entry name" value="Rhodopsin 7-helix transmembrane proteins"/>
    <property type="match status" value="1"/>
</dbReference>
<feature type="transmembrane region" description="Helical" evidence="5">
    <location>
        <begin position="154"/>
        <end position="177"/>
    </location>
</feature>
<dbReference type="PROSITE" id="PS50262">
    <property type="entry name" value="G_PROTEIN_RECEP_F1_2"/>
    <property type="match status" value="1"/>
</dbReference>
<gene>
    <name evidence="7" type="ORF">CUNI_LOCUS4715</name>
</gene>
<keyword evidence="3 5" id="KW-1133">Transmembrane helix</keyword>
<evidence type="ECO:0000259" key="6">
    <source>
        <dbReference type="PROSITE" id="PS50262"/>
    </source>
</evidence>
<dbReference type="InterPro" id="IPR017452">
    <property type="entry name" value="GPCR_Rhodpsn_7TM"/>
</dbReference>
<evidence type="ECO:0000256" key="3">
    <source>
        <dbReference type="ARBA" id="ARBA00022989"/>
    </source>
</evidence>
<feature type="transmembrane region" description="Helical" evidence="5">
    <location>
        <begin position="314"/>
        <end position="332"/>
    </location>
</feature>
<feature type="domain" description="G-protein coupled receptors family 1 profile" evidence="6">
    <location>
        <begin position="47"/>
        <end position="331"/>
    </location>
</feature>
<feature type="transmembrane region" description="Helical" evidence="5">
    <location>
        <begin position="206"/>
        <end position="227"/>
    </location>
</feature>
<reference evidence="7" key="1">
    <citation type="submission" date="2021-04" db="EMBL/GenBank/DDBJ databases">
        <authorList>
            <consortium name="Molecular Ecology Group"/>
        </authorList>
    </citation>
    <scope>NUCLEOTIDE SEQUENCE</scope>
</reference>